<dbReference type="InterPro" id="IPR050214">
    <property type="entry name" value="Cys_Synth/Cystath_Beta-Synth"/>
</dbReference>
<feature type="region of interest" description="Disordered" evidence="7">
    <location>
        <begin position="256"/>
        <end position="303"/>
    </location>
</feature>
<comment type="pathway">
    <text evidence="2">Amino-acid biosynthesis; L-cysteine biosynthesis; L-cysteine from L-homocysteine and L-serine: step 1/2.</text>
</comment>
<dbReference type="InterPro" id="IPR001926">
    <property type="entry name" value="TrpB-like_PALP"/>
</dbReference>
<evidence type="ECO:0000259" key="8">
    <source>
        <dbReference type="Pfam" id="PF00291"/>
    </source>
</evidence>
<dbReference type="Proteomes" id="UP000767238">
    <property type="component" value="Unassembled WGS sequence"/>
</dbReference>
<sequence length="427" mass="46872">MASVLDNIGNTPLIRLQKLPQMLGIQCQIYAKCEYFNSGGSIKDRIALRMIETAEKDGLICPGRSVLIEPTSGNTGIGLALAGAVKGYRVIITLPQKMSSEKVTVLTALGAEIIRTPTEAPWDSPESHIGVARRLEKEIPGAIILDQYTNPNNPLAHEVGTASEIVEQLKHVEGQLAAIVAGAGTGGTISGLARGLRQHYNNIKVIAADPHGSILAEPSKLNEQHDGKPYHVEGIGYDFVPQVLDRREVDIWCHQQEQQEQHEQAPDTPDFEPSNGGLCKASNSHDEGDQDGSSTRPVPGRNASTEEKIEFVLSCVEQVSFDSLESFITTFYAYDFEDASSLAFEQRMSRNRRLPLVMAELRKLSASWTRWESSGYENESPTRQVDLAWSESLPRGNSIVPTEDVARETASPISVANLFEFQQHLVK</sequence>
<evidence type="ECO:0000256" key="6">
    <source>
        <dbReference type="ARBA" id="ARBA00047490"/>
    </source>
</evidence>
<evidence type="ECO:0000256" key="7">
    <source>
        <dbReference type="SAM" id="MobiDB-lite"/>
    </source>
</evidence>
<dbReference type="FunFam" id="3.40.50.1100:FF:000118">
    <property type="entry name" value="Related to CYS4-cystathionine beta-synthase"/>
    <property type="match status" value="1"/>
</dbReference>
<dbReference type="GO" id="GO:0044272">
    <property type="term" value="P:sulfur compound biosynthetic process"/>
    <property type="evidence" value="ECO:0007669"/>
    <property type="project" value="UniProtKB-ARBA"/>
</dbReference>
<comment type="catalytic activity">
    <reaction evidence="6">
        <text>L-homocysteine + L-serine = L,L-cystathionine + H2O</text>
        <dbReference type="Rhea" id="RHEA:10112"/>
        <dbReference type="ChEBI" id="CHEBI:15377"/>
        <dbReference type="ChEBI" id="CHEBI:33384"/>
        <dbReference type="ChEBI" id="CHEBI:58161"/>
        <dbReference type="ChEBI" id="CHEBI:58199"/>
        <dbReference type="EC" id="4.2.1.22"/>
    </reaction>
</comment>
<dbReference type="EMBL" id="JAHFYH010000147">
    <property type="protein sequence ID" value="KAH0211064.1"/>
    <property type="molecule type" value="Genomic_DNA"/>
</dbReference>
<dbReference type="OrthoDB" id="728at2759"/>
<proteinExistence type="inferred from homology"/>
<feature type="domain" description="Tryptophan synthase beta chain-like PALP" evidence="8">
    <location>
        <begin position="5"/>
        <end position="248"/>
    </location>
</feature>
<reference evidence="9" key="2">
    <citation type="submission" date="2021-08" db="EMBL/GenBank/DDBJ databases">
        <authorList>
            <person name="Gostincar C."/>
            <person name="Sun X."/>
            <person name="Song Z."/>
            <person name="Gunde-Cimerman N."/>
        </authorList>
    </citation>
    <scope>NUCLEOTIDE SEQUENCE</scope>
    <source>
        <strain evidence="9">EXF-8016</strain>
    </source>
</reference>
<dbReference type="PANTHER" id="PTHR10314">
    <property type="entry name" value="CYSTATHIONINE BETA-SYNTHASE"/>
    <property type="match status" value="1"/>
</dbReference>
<evidence type="ECO:0000256" key="1">
    <source>
        <dbReference type="ARBA" id="ARBA00001933"/>
    </source>
</evidence>
<evidence type="ECO:0000256" key="2">
    <source>
        <dbReference type="ARBA" id="ARBA00005003"/>
    </source>
</evidence>
<comment type="cofactor">
    <cofactor evidence="1">
        <name>pyridoxal 5'-phosphate</name>
        <dbReference type="ChEBI" id="CHEBI:597326"/>
    </cofactor>
</comment>
<evidence type="ECO:0000256" key="4">
    <source>
        <dbReference type="ARBA" id="ARBA00012041"/>
    </source>
</evidence>
<reference evidence="9" key="1">
    <citation type="journal article" date="2021" name="J Fungi (Basel)">
        <title>Virulence traits and population genomics of the black yeast Aureobasidium melanogenum.</title>
        <authorList>
            <person name="Cernosa A."/>
            <person name="Sun X."/>
            <person name="Gostincar C."/>
            <person name="Fang C."/>
            <person name="Gunde-Cimerman N."/>
            <person name="Song Z."/>
        </authorList>
    </citation>
    <scope>NUCLEOTIDE SEQUENCE</scope>
    <source>
        <strain evidence="9">EXF-8016</strain>
    </source>
</reference>
<accession>A0A9P8K3E3</accession>
<dbReference type="Gene3D" id="3.40.50.1100">
    <property type="match status" value="2"/>
</dbReference>
<evidence type="ECO:0000256" key="3">
    <source>
        <dbReference type="ARBA" id="ARBA00007103"/>
    </source>
</evidence>
<comment type="similarity">
    <text evidence="3">Belongs to the cysteine synthase/cystathionine beta-synthase family.</text>
</comment>
<dbReference type="InterPro" id="IPR036052">
    <property type="entry name" value="TrpB-like_PALP_sf"/>
</dbReference>
<protein>
    <recommendedName>
        <fullName evidence="4">cystathionine beta-synthase</fullName>
        <ecNumber evidence="4">4.2.1.22</ecNumber>
    </recommendedName>
</protein>
<evidence type="ECO:0000313" key="10">
    <source>
        <dbReference type="Proteomes" id="UP000767238"/>
    </source>
</evidence>
<evidence type="ECO:0000313" key="9">
    <source>
        <dbReference type="EMBL" id="KAH0211064.1"/>
    </source>
</evidence>
<dbReference type="AlphaFoldDB" id="A0A9P8K3E3"/>
<dbReference type="FunFam" id="3.40.50.1100:FF:000003">
    <property type="entry name" value="Cystathionine beta-synthase"/>
    <property type="match status" value="1"/>
</dbReference>
<dbReference type="GO" id="GO:0006534">
    <property type="term" value="P:cysteine metabolic process"/>
    <property type="evidence" value="ECO:0007669"/>
    <property type="project" value="UniProtKB-ARBA"/>
</dbReference>
<organism evidence="9 10">
    <name type="scientific">Aureobasidium melanogenum</name>
    <name type="common">Aureobasidium pullulans var. melanogenum</name>
    <dbReference type="NCBI Taxonomy" id="46634"/>
    <lineage>
        <taxon>Eukaryota</taxon>
        <taxon>Fungi</taxon>
        <taxon>Dikarya</taxon>
        <taxon>Ascomycota</taxon>
        <taxon>Pezizomycotina</taxon>
        <taxon>Dothideomycetes</taxon>
        <taxon>Dothideomycetidae</taxon>
        <taxon>Dothideales</taxon>
        <taxon>Saccotheciaceae</taxon>
        <taxon>Aureobasidium</taxon>
    </lineage>
</organism>
<comment type="caution">
    <text evidence="9">The sequence shown here is derived from an EMBL/GenBank/DDBJ whole genome shotgun (WGS) entry which is preliminary data.</text>
</comment>
<dbReference type="EC" id="4.2.1.22" evidence="4"/>
<evidence type="ECO:0000256" key="5">
    <source>
        <dbReference type="ARBA" id="ARBA00022898"/>
    </source>
</evidence>
<feature type="compositionally biased region" description="Basic and acidic residues" evidence="7">
    <location>
        <begin position="256"/>
        <end position="265"/>
    </location>
</feature>
<keyword evidence="5" id="KW-0663">Pyridoxal phosphate</keyword>
<gene>
    <name evidence="9" type="ORF">KCV03_g9838</name>
</gene>
<dbReference type="Pfam" id="PF00291">
    <property type="entry name" value="PALP"/>
    <property type="match status" value="1"/>
</dbReference>
<dbReference type="SUPFAM" id="SSF53686">
    <property type="entry name" value="Tryptophan synthase beta subunit-like PLP-dependent enzymes"/>
    <property type="match status" value="1"/>
</dbReference>
<dbReference type="GO" id="GO:0004122">
    <property type="term" value="F:cystathionine beta-synthase activity"/>
    <property type="evidence" value="ECO:0007669"/>
    <property type="project" value="UniProtKB-EC"/>
</dbReference>
<dbReference type="GO" id="GO:0009069">
    <property type="term" value="P:serine family amino acid metabolic process"/>
    <property type="evidence" value="ECO:0007669"/>
    <property type="project" value="UniProtKB-ARBA"/>
</dbReference>
<dbReference type="CDD" id="cd01561">
    <property type="entry name" value="CBS_like"/>
    <property type="match status" value="1"/>
</dbReference>
<name>A0A9P8K3E3_AURME</name>
<feature type="non-terminal residue" evidence="9">
    <location>
        <position position="427"/>
    </location>
</feature>